<evidence type="ECO:0000313" key="1">
    <source>
        <dbReference type="EMBL" id="ALI09633.1"/>
    </source>
</evidence>
<organism evidence="1 2">
    <name type="scientific">Pseudomonas fluorescens</name>
    <dbReference type="NCBI Taxonomy" id="294"/>
    <lineage>
        <taxon>Bacteria</taxon>
        <taxon>Pseudomonadati</taxon>
        <taxon>Pseudomonadota</taxon>
        <taxon>Gammaproteobacteria</taxon>
        <taxon>Pseudomonadales</taxon>
        <taxon>Pseudomonadaceae</taxon>
        <taxon>Pseudomonas</taxon>
    </lineage>
</organism>
<sequence>MTTQKAAKAAGDLDPSFGDEGKVVFTLAQGSFLGTSKLLSDGKILSAAANADDVVLVRHLSNGDMDDSFGDHGITRLNIFPGVQVGQVGLTVQPNDHAFIFGNVGEQFEEILYLLKILPDGKLDTTFGKEGRVIIDLPIGEDIAHLLAIQPDGKIVLVARVVRGYENYDEVLLRLDSKGELDPTFGETGMVFVGKVYFSSLIILPDGRLLFAGAKNGALLFARYLSDGRPDRSFGEEGVVTIEVKNSQLAQIFAAERQQDGKIVAVGFADIESKGFHTLTTRINPDGSLDETFNHGAPAVISFHGYEAQNHAVAIQQDNKIIAAGGSLGTAATSNFTLMRFLPNGAPDPEFGLHGRVMTDLGGLDTARRISLQTDGKIVVSGWVLGLPRTGVGIVRYLSQ</sequence>
<proteinExistence type="predicted"/>
<name>A0A0N9WZX7_PSEFL</name>
<dbReference type="AlphaFoldDB" id="A0A0N9WZX7"/>
<evidence type="ECO:0000313" key="2">
    <source>
        <dbReference type="Proteomes" id="UP000059425"/>
    </source>
</evidence>
<dbReference type="OrthoDB" id="6876366at2"/>
<dbReference type="Proteomes" id="UP000059425">
    <property type="component" value="Chromosome"/>
</dbReference>
<dbReference type="EMBL" id="CP012831">
    <property type="protein sequence ID" value="ALI09633.1"/>
    <property type="molecule type" value="Genomic_DNA"/>
</dbReference>
<dbReference type="RefSeq" id="WP_060741769.1">
    <property type="nucleotide sequence ID" value="NZ_CP012831.1"/>
</dbReference>
<dbReference type="SUPFAM" id="SSF63829">
    <property type="entry name" value="Calcium-dependent phosphotriesterase"/>
    <property type="match status" value="1"/>
</dbReference>
<dbReference type="Pfam" id="PF17164">
    <property type="entry name" value="DUF5122"/>
    <property type="match status" value="4"/>
</dbReference>
<accession>A0A0N9WZX7</accession>
<reference evidence="2" key="1">
    <citation type="submission" date="2015-09" db="EMBL/GenBank/DDBJ databases">
        <title>Whole genome sequence of Pseudomonas fluorescens FW300-N2C3.</title>
        <authorList>
            <person name="Ray J."/>
            <person name="Melnyk R."/>
            <person name="Deutschbauer A."/>
        </authorList>
    </citation>
    <scope>NUCLEOTIDE SEQUENCE [LARGE SCALE GENOMIC DNA]</scope>
    <source>
        <strain evidence="2">FW300-N2C3</strain>
    </source>
</reference>
<dbReference type="NCBIfam" id="TIGR02608">
    <property type="entry name" value="delta_60_rpt"/>
    <property type="match status" value="8"/>
</dbReference>
<reference evidence="1 2" key="2">
    <citation type="journal article" date="2018" name="Nature">
        <title>Mutant phenotypes for thousands of bacterial genes of unknown function.</title>
        <authorList>
            <person name="Price M.N."/>
            <person name="Wetmore K.M."/>
            <person name="Waters R.J."/>
            <person name="Callaghan M."/>
            <person name="Ray J."/>
            <person name="Liu H."/>
            <person name="Kuehl J.V."/>
            <person name="Melnyk R.A."/>
            <person name="Lamson J.S."/>
            <person name="Suh Y."/>
            <person name="Carlson H.K."/>
            <person name="Esquivel Z."/>
            <person name="Sadeeshkumar H."/>
            <person name="Chakraborty R."/>
            <person name="Zane G.M."/>
            <person name="Rubin B.E."/>
            <person name="Wall J.D."/>
            <person name="Visel A."/>
            <person name="Bristow J."/>
            <person name="Blow M.J."/>
            <person name="Arkin A.P."/>
            <person name="Deutschbauer A.M."/>
        </authorList>
    </citation>
    <scope>NUCLEOTIDE SEQUENCE [LARGE SCALE GENOMIC DNA]</scope>
    <source>
        <strain evidence="1 2">FW300-N2C3</strain>
    </source>
</reference>
<dbReference type="Gene3D" id="2.80.10.50">
    <property type="match status" value="2"/>
</dbReference>
<gene>
    <name evidence="1" type="ORF">AO356_23380</name>
</gene>
<dbReference type="InterPro" id="IPR013431">
    <property type="entry name" value="Delta_60_rpt"/>
</dbReference>
<protein>
    <recommendedName>
        <fullName evidence="3">Delta-60 repeat domain-containing protein</fullName>
    </recommendedName>
</protein>
<evidence type="ECO:0008006" key="3">
    <source>
        <dbReference type="Google" id="ProtNLM"/>
    </source>
</evidence>